<keyword evidence="2" id="KW-1185">Reference proteome</keyword>
<evidence type="ECO:0000313" key="1">
    <source>
        <dbReference type="EMBL" id="MCS5737610.1"/>
    </source>
</evidence>
<protein>
    <recommendedName>
        <fullName evidence="3">Phage tail protein</fullName>
    </recommendedName>
</protein>
<proteinExistence type="predicted"/>
<comment type="caution">
    <text evidence="1">The sequence shown here is derived from an EMBL/GenBank/DDBJ whole genome shotgun (WGS) entry which is preliminary data.</text>
</comment>
<sequence>MEIERELKFTSPENDVDFIEIDGVDGDLAVSRKRFKGTEISFPCRLRLDASRNIENMSQQISNGLKLQTGWRLLNFSGMPNKSFVGMFTDAYDIERTTAMFGKTVLTFKLKPYAYLRTGLVAKNTTAAATPIRQVNAGTRPSKPIIRIDGTGDGSI</sequence>
<reference evidence="1" key="1">
    <citation type="submission" date="2022-08" db="EMBL/GenBank/DDBJ databases">
        <authorList>
            <person name="Deng Y."/>
            <person name="Han X.-F."/>
            <person name="Zhang Y.-Q."/>
        </authorList>
    </citation>
    <scope>NUCLEOTIDE SEQUENCE</scope>
    <source>
        <strain evidence="1">CPCC 203386</strain>
    </source>
</reference>
<dbReference type="EMBL" id="JANLCJ010000871">
    <property type="protein sequence ID" value="MCS5737610.1"/>
    <property type="molecule type" value="Genomic_DNA"/>
</dbReference>
<accession>A0ABT2HCE1</accession>
<name>A0ABT2HCE1_9MICO</name>
<feature type="non-terminal residue" evidence="1">
    <location>
        <position position="156"/>
    </location>
</feature>
<evidence type="ECO:0000313" key="2">
    <source>
        <dbReference type="Proteomes" id="UP001165586"/>
    </source>
</evidence>
<organism evidence="1 2">
    <name type="scientific">Herbiconiux daphne</name>
    <dbReference type="NCBI Taxonomy" id="2970914"/>
    <lineage>
        <taxon>Bacteria</taxon>
        <taxon>Bacillati</taxon>
        <taxon>Actinomycetota</taxon>
        <taxon>Actinomycetes</taxon>
        <taxon>Micrococcales</taxon>
        <taxon>Microbacteriaceae</taxon>
        <taxon>Herbiconiux</taxon>
    </lineage>
</organism>
<dbReference type="Proteomes" id="UP001165586">
    <property type="component" value="Unassembled WGS sequence"/>
</dbReference>
<gene>
    <name evidence="1" type="ORF">N1032_28150</name>
</gene>
<dbReference type="RefSeq" id="WP_259544049.1">
    <property type="nucleotide sequence ID" value="NZ_JANLCJ010000871.1"/>
</dbReference>
<evidence type="ECO:0008006" key="3">
    <source>
        <dbReference type="Google" id="ProtNLM"/>
    </source>
</evidence>
<dbReference type="Gene3D" id="2.40.30.200">
    <property type="match status" value="1"/>
</dbReference>